<dbReference type="Gene3D" id="3.40.50.150">
    <property type="entry name" value="Vaccinia Virus protein VP39"/>
    <property type="match status" value="1"/>
</dbReference>
<dbReference type="PANTHER" id="PTHR13370">
    <property type="entry name" value="RNA METHYLASE-RELATED"/>
    <property type="match status" value="1"/>
</dbReference>
<evidence type="ECO:0000256" key="3">
    <source>
        <dbReference type="ARBA" id="ARBA00022679"/>
    </source>
</evidence>
<evidence type="ECO:0000313" key="6">
    <source>
        <dbReference type="EMBL" id="MFL1731833.1"/>
    </source>
</evidence>
<accession>A0ABW8U3V4</accession>
<dbReference type="Pfam" id="PF01555">
    <property type="entry name" value="N6_N4_Mtase"/>
    <property type="match status" value="1"/>
</dbReference>
<evidence type="ECO:0000256" key="2">
    <source>
        <dbReference type="ARBA" id="ARBA00022603"/>
    </source>
</evidence>
<feature type="domain" description="DNA methylase N-4/N-6" evidence="5">
    <location>
        <begin position="33"/>
        <end position="248"/>
    </location>
</feature>
<dbReference type="PROSITE" id="PS00092">
    <property type="entry name" value="N6_MTASE"/>
    <property type="match status" value="1"/>
</dbReference>
<protein>
    <recommendedName>
        <fullName evidence="4">Methyltransferase</fullName>
        <ecNumber evidence="4">2.1.1.-</ecNumber>
    </recommendedName>
</protein>
<organism evidence="6 7">
    <name type="scientific">Moraxella oculi</name>
    <dbReference type="NCBI Taxonomy" id="2940516"/>
    <lineage>
        <taxon>Bacteria</taxon>
        <taxon>Pseudomonadati</taxon>
        <taxon>Pseudomonadota</taxon>
        <taxon>Gammaproteobacteria</taxon>
        <taxon>Moraxellales</taxon>
        <taxon>Moraxellaceae</taxon>
        <taxon>Moraxella</taxon>
    </lineage>
</organism>
<dbReference type="EC" id="2.1.1.-" evidence="4"/>
<comment type="caution">
    <text evidence="6">The sequence shown here is derived from an EMBL/GenBank/DDBJ whole genome shotgun (WGS) entry which is preliminary data.</text>
</comment>
<dbReference type="InterPro" id="IPR002941">
    <property type="entry name" value="DNA_methylase_N4/N6"/>
</dbReference>
<evidence type="ECO:0000313" key="7">
    <source>
        <dbReference type="Proteomes" id="UP001624684"/>
    </source>
</evidence>
<dbReference type="InterPro" id="IPR029063">
    <property type="entry name" value="SAM-dependent_MTases_sf"/>
</dbReference>
<dbReference type="RefSeq" id="WP_407068623.1">
    <property type="nucleotide sequence ID" value="NZ_JBJJXE010000002.1"/>
</dbReference>
<dbReference type="InterPro" id="IPR001091">
    <property type="entry name" value="RM_Methyltransferase"/>
</dbReference>
<comment type="similarity">
    <text evidence="1 4">Belongs to the N(4)/N(6)-methyltransferase family.</text>
</comment>
<name>A0ABW8U3V4_9GAMM</name>
<dbReference type="PRINTS" id="PR00508">
    <property type="entry name" value="S21N4MTFRASE"/>
</dbReference>
<keyword evidence="2" id="KW-0489">Methyltransferase</keyword>
<evidence type="ECO:0000256" key="4">
    <source>
        <dbReference type="RuleBase" id="RU362026"/>
    </source>
</evidence>
<keyword evidence="3" id="KW-0808">Transferase</keyword>
<evidence type="ECO:0000259" key="5">
    <source>
        <dbReference type="Pfam" id="PF01555"/>
    </source>
</evidence>
<gene>
    <name evidence="6" type="ORF">ACJHVH_02285</name>
</gene>
<dbReference type="EMBL" id="JBJJXE010000002">
    <property type="protein sequence ID" value="MFL1731833.1"/>
    <property type="molecule type" value="Genomic_DNA"/>
</dbReference>
<dbReference type="PANTHER" id="PTHR13370:SF3">
    <property type="entry name" value="TRNA (GUANINE(10)-N2)-METHYLTRANSFERASE HOMOLOG"/>
    <property type="match status" value="1"/>
</dbReference>
<dbReference type="SUPFAM" id="SSF53335">
    <property type="entry name" value="S-adenosyl-L-methionine-dependent methyltransferases"/>
    <property type="match status" value="1"/>
</dbReference>
<dbReference type="InterPro" id="IPR002052">
    <property type="entry name" value="DNA_methylase_N6_adenine_CS"/>
</dbReference>
<proteinExistence type="inferred from homology"/>
<keyword evidence="7" id="KW-1185">Reference proteome</keyword>
<sequence length="273" mass="32106">MLLTNYFYSDNENFKLYQGNCINIMAKLPECCIDMIFADPPYFLSNDGLTFKNGIIQSVNKGEWDKNDNEKEIYDFNNEWIKQARRLLKDNGTIWISGTHHNIFSIGQVLKENNFKILNMITWEKPNPPPNFSCRYFTYSTEWIIWAKKYDKIPHYFDYELMKKLNGDKQQKDVWRLPAVSSWEKTQGKHPTQKPLGLLARIILSSTQKENLILDPFSGSGTTGIASVLLDRHYIGIEQNSEFLELSKRRYQAMTLESKYEFKQKIREQISII</sequence>
<evidence type="ECO:0000256" key="1">
    <source>
        <dbReference type="ARBA" id="ARBA00006594"/>
    </source>
</evidence>
<dbReference type="Proteomes" id="UP001624684">
    <property type="component" value="Unassembled WGS sequence"/>
</dbReference>
<reference evidence="6 7" key="1">
    <citation type="submission" date="2024-11" db="EMBL/GenBank/DDBJ databases">
        <title>First Report of Moraxella oculi in Brazil in an Infectious Bovine Keratoconjunctivitis Outbreak.</title>
        <authorList>
            <person name="Carvalho C.V."/>
            <person name="Domingues R."/>
            <person name="Coutinho C."/>
            <person name="Honorio N.T.B.S."/>
            <person name="Faza D.R.L.R."/>
            <person name="Carvalho W.A."/>
            <person name="Machado A.B.F."/>
            <person name="Martins M.F."/>
            <person name="Gaspar E.B."/>
        </authorList>
    </citation>
    <scope>NUCLEOTIDE SEQUENCE [LARGE SCALE GENOMIC DNA]</scope>
    <source>
        <strain evidence="6 7">2117LE</strain>
    </source>
</reference>